<dbReference type="Proteomes" id="UP000321721">
    <property type="component" value="Unassembled WGS sequence"/>
</dbReference>
<evidence type="ECO:0000256" key="2">
    <source>
        <dbReference type="ARBA" id="ARBA00009997"/>
    </source>
</evidence>
<comment type="similarity">
    <text evidence="2 8">Belongs to the ComB family.</text>
</comment>
<proteinExistence type="inferred from homology"/>
<comment type="catalytic activity">
    <reaction evidence="7 8">
        <text>(2R)-O-phospho-3-sulfolactate + H2O = (2R)-3-sulfolactate + phosphate</text>
        <dbReference type="Rhea" id="RHEA:23416"/>
        <dbReference type="ChEBI" id="CHEBI:15377"/>
        <dbReference type="ChEBI" id="CHEBI:15597"/>
        <dbReference type="ChEBI" id="CHEBI:43474"/>
        <dbReference type="ChEBI" id="CHEBI:58738"/>
        <dbReference type="EC" id="3.1.3.71"/>
    </reaction>
</comment>
<dbReference type="PANTHER" id="PTHR37311">
    <property type="entry name" value="2-PHOSPHOSULFOLACTATE PHOSPHATASE-RELATED"/>
    <property type="match status" value="1"/>
</dbReference>
<evidence type="ECO:0000256" key="3">
    <source>
        <dbReference type="ARBA" id="ARBA00012953"/>
    </source>
</evidence>
<keyword evidence="5 8" id="KW-0378">Hydrolase</keyword>
<dbReference type="InterPro" id="IPR005238">
    <property type="entry name" value="ComB-like"/>
</dbReference>
<comment type="cofactor">
    <cofactor evidence="1 8">
        <name>Mg(2+)</name>
        <dbReference type="ChEBI" id="CHEBI:18420"/>
    </cofactor>
</comment>
<dbReference type="Pfam" id="PF04029">
    <property type="entry name" value="2-ph_phosp"/>
    <property type="match status" value="1"/>
</dbReference>
<keyword evidence="10" id="KW-1185">Reference proteome</keyword>
<evidence type="ECO:0000256" key="8">
    <source>
        <dbReference type="HAMAP-Rule" id="MF_00490"/>
    </source>
</evidence>
<dbReference type="Gene3D" id="3.90.1560.10">
    <property type="entry name" value="ComB-like"/>
    <property type="match status" value="1"/>
</dbReference>
<keyword evidence="6 8" id="KW-0460">Magnesium</keyword>
<evidence type="ECO:0000256" key="4">
    <source>
        <dbReference type="ARBA" id="ARBA00021948"/>
    </source>
</evidence>
<dbReference type="InterPro" id="IPR036702">
    <property type="entry name" value="ComB-like_sf"/>
</dbReference>
<evidence type="ECO:0000256" key="6">
    <source>
        <dbReference type="ARBA" id="ARBA00022842"/>
    </source>
</evidence>
<dbReference type="GO" id="GO:0000287">
    <property type="term" value="F:magnesium ion binding"/>
    <property type="evidence" value="ECO:0007669"/>
    <property type="project" value="UniProtKB-UniRule"/>
</dbReference>
<evidence type="ECO:0000313" key="10">
    <source>
        <dbReference type="Proteomes" id="UP000321721"/>
    </source>
</evidence>
<dbReference type="EC" id="3.1.3.71" evidence="3 8"/>
<dbReference type="EMBL" id="VOOS01000002">
    <property type="protein sequence ID" value="TXB65912.1"/>
    <property type="molecule type" value="Genomic_DNA"/>
</dbReference>
<dbReference type="RefSeq" id="WP_147099203.1">
    <property type="nucleotide sequence ID" value="NZ_VOOS01000002.1"/>
</dbReference>
<reference evidence="9 10" key="1">
    <citation type="submission" date="2019-08" db="EMBL/GenBank/DDBJ databases">
        <title>Genome of Vicingus serpentipes NCIMB 15042.</title>
        <authorList>
            <person name="Bowman J.P."/>
        </authorList>
    </citation>
    <scope>NUCLEOTIDE SEQUENCE [LARGE SCALE GENOMIC DNA]</scope>
    <source>
        <strain evidence="9 10">NCIMB 15042</strain>
    </source>
</reference>
<evidence type="ECO:0000256" key="7">
    <source>
        <dbReference type="ARBA" id="ARBA00033711"/>
    </source>
</evidence>
<protein>
    <recommendedName>
        <fullName evidence="4 8">Probable 2-phosphosulfolactate phosphatase</fullName>
        <ecNumber evidence="3 8">3.1.3.71</ecNumber>
    </recommendedName>
</protein>
<dbReference type="GO" id="GO:0050532">
    <property type="term" value="F:2-phosphosulfolactate phosphatase activity"/>
    <property type="evidence" value="ECO:0007669"/>
    <property type="project" value="UniProtKB-UniRule"/>
</dbReference>
<name>A0A5C6RX27_9FLAO</name>
<accession>A0A5C6RX27</accession>
<comment type="caution">
    <text evidence="9">The sequence shown here is derived from an EMBL/GenBank/DDBJ whole genome shotgun (WGS) entry which is preliminary data.</text>
</comment>
<evidence type="ECO:0000256" key="1">
    <source>
        <dbReference type="ARBA" id="ARBA00001946"/>
    </source>
</evidence>
<evidence type="ECO:0000313" key="9">
    <source>
        <dbReference type="EMBL" id="TXB65912.1"/>
    </source>
</evidence>
<dbReference type="GO" id="GO:0050545">
    <property type="term" value="F:sulfopyruvate decarboxylase activity"/>
    <property type="evidence" value="ECO:0007669"/>
    <property type="project" value="TreeGrafter"/>
</dbReference>
<dbReference type="AlphaFoldDB" id="A0A5C6RX27"/>
<organism evidence="9 10">
    <name type="scientific">Vicingus serpentipes</name>
    <dbReference type="NCBI Taxonomy" id="1926625"/>
    <lineage>
        <taxon>Bacteria</taxon>
        <taxon>Pseudomonadati</taxon>
        <taxon>Bacteroidota</taxon>
        <taxon>Flavobacteriia</taxon>
        <taxon>Flavobacteriales</taxon>
        <taxon>Vicingaceae</taxon>
        <taxon>Vicingus</taxon>
    </lineage>
</organism>
<evidence type="ECO:0000256" key="5">
    <source>
        <dbReference type="ARBA" id="ARBA00022801"/>
    </source>
</evidence>
<dbReference type="PANTHER" id="PTHR37311:SF1">
    <property type="entry name" value="2-PHOSPHOSULFOLACTATE PHOSPHATASE-RELATED"/>
    <property type="match status" value="1"/>
</dbReference>
<sequence length="245" mass="26878">MSEESSGSKRKVEVCFSPALFPVYFQDKNCAVVVIDVFRATSAICSAIDNGVTGVIPVATIDEAYEYKEKGFLVGAERQAEVVEGFDFGNSPITFKSGKFSGQDIVLTTTNGTKAVELAKEASNVVIGSFANLDAVCKYLERLDKDVILFCAGWKDRFNLEDTLFAGAVVEKLAENLRFADLQDSAIASKDLYLKAKDDLFGFLSESSHRKRLSKLNLEEDILYCLKLNQSKNVPVLLNGKIVKG</sequence>
<dbReference type="FunFam" id="3.90.1560.10:FF:000001">
    <property type="entry name" value="Probable 2-phosphosulfolactate phosphatase"/>
    <property type="match status" value="1"/>
</dbReference>
<dbReference type="HAMAP" id="MF_00490">
    <property type="entry name" value="ComB"/>
    <property type="match status" value="1"/>
</dbReference>
<gene>
    <name evidence="8" type="primary">comB</name>
    <name evidence="9" type="ORF">FRY74_04915</name>
</gene>
<dbReference type="SUPFAM" id="SSF142823">
    <property type="entry name" value="ComB-like"/>
    <property type="match status" value="1"/>
</dbReference>
<dbReference type="OrthoDB" id="4913at2"/>